<dbReference type="Pfam" id="PF02358">
    <property type="entry name" value="Trehalose_PPase"/>
    <property type="match status" value="1"/>
</dbReference>
<comment type="catalytic activity">
    <reaction evidence="4">
        <text>alpha,alpha-trehalose 6-phosphate + H2O = alpha,alpha-trehalose + phosphate</text>
        <dbReference type="Rhea" id="RHEA:23420"/>
        <dbReference type="ChEBI" id="CHEBI:15377"/>
        <dbReference type="ChEBI" id="CHEBI:16551"/>
        <dbReference type="ChEBI" id="CHEBI:43474"/>
        <dbReference type="ChEBI" id="CHEBI:58429"/>
        <dbReference type="EC" id="3.1.3.12"/>
    </reaction>
</comment>
<comment type="caution">
    <text evidence="6">The sequence shown here is derived from an EMBL/GenBank/DDBJ whole genome shotgun (WGS) entry which is preliminary data.</text>
</comment>
<dbReference type="CDD" id="cd01627">
    <property type="entry name" value="HAD_TPP"/>
    <property type="match status" value="1"/>
</dbReference>
<comment type="pathway">
    <text evidence="1 4">Glycan biosynthesis; trehalose biosynthesis.</text>
</comment>
<dbReference type="EC" id="3.1.3.12" evidence="4"/>
<dbReference type="Gene3D" id="3.30.70.1020">
    <property type="entry name" value="Trehalose-6-phosphate phosphatase related protein, domain 2"/>
    <property type="match status" value="1"/>
</dbReference>
<dbReference type="InterPro" id="IPR044651">
    <property type="entry name" value="OTSB-like"/>
</dbReference>
<dbReference type="EMBL" id="JAZHFV010000006">
    <property type="protein sequence ID" value="MEX4009068.1"/>
    <property type="molecule type" value="Genomic_DNA"/>
</dbReference>
<dbReference type="NCBIfam" id="TIGR01484">
    <property type="entry name" value="HAD-SF-IIB"/>
    <property type="match status" value="1"/>
</dbReference>
<feature type="region of interest" description="Disordered" evidence="5">
    <location>
        <begin position="250"/>
        <end position="278"/>
    </location>
</feature>
<dbReference type="InterPro" id="IPR003337">
    <property type="entry name" value="Trehalose_PPase"/>
</dbReference>
<evidence type="ECO:0000256" key="4">
    <source>
        <dbReference type="RuleBase" id="RU361117"/>
    </source>
</evidence>
<proteinExistence type="inferred from homology"/>
<comment type="cofactor">
    <cofactor evidence="4">
        <name>Mg(2+)</name>
        <dbReference type="ChEBI" id="CHEBI:18420"/>
    </cofactor>
</comment>
<gene>
    <name evidence="6" type="primary">otsB</name>
    <name evidence="6" type="ORF">V1479_17290</name>
</gene>
<dbReference type="PANTHER" id="PTHR43768">
    <property type="entry name" value="TREHALOSE 6-PHOSPHATE PHOSPHATASE"/>
    <property type="match status" value="1"/>
</dbReference>
<keyword evidence="4" id="KW-0479">Metal-binding</keyword>
<dbReference type="InterPro" id="IPR006379">
    <property type="entry name" value="HAD-SF_hydro_IIB"/>
</dbReference>
<protein>
    <recommendedName>
        <fullName evidence="4">Trehalose 6-phosphate phosphatase</fullName>
        <ecNumber evidence="4">3.1.3.12</ecNumber>
    </recommendedName>
</protein>
<dbReference type="Gene3D" id="3.40.50.1000">
    <property type="entry name" value="HAD superfamily/HAD-like"/>
    <property type="match status" value="1"/>
</dbReference>
<keyword evidence="7" id="KW-1185">Reference proteome</keyword>
<dbReference type="PANTHER" id="PTHR43768:SF3">
    <property type="entry name" value="TREHALOSE 6-PHOSPHATE PHOSPHATASE"/>
    <property type="match status" value="1"/>
</dbReference>
<keyword evidence="3 4" id="KW-0378">Hydrolase</keyword>
<evidence type="ECO:0000256" key="2">
    <source>
        <dbReference type="ARBA" id="ARBA00008770"/>
    </source>
</evidence>
<evidence type="ECO:0000256" key="1">
    <source>
        <dbReference type="ARBA" id="ARBA00005199"/>
    </source>
</evidence>
<dbReference type="Proteomes" id="UP001559025">
    <property type="component" value="Unassembled WGS sequence"/>
</dbReference>
<evidence type="ECO:0000313" key="7">
    <source>
        <dbReference type="Proteomes" id="UP001559025"/>
    </source>
</evidence>
<reference evidence="6 7" key="1">
    <citation type="submission" date="2024-01" db="EMBL/GenBank/DDBJ databases">
        <title>New evidence supports the origin of RcGTA from prophage.</title>
        <authorList>
            <person name="Xu Y."/>
            <person name="Liu B."/>
            <person name="Chen F."/>
        </authorList>
    </citation>
    <scope>NUCLEOTIDE SEQUENCE [LARGE SCALE GENOMIC DNA]</scope>
    <source>
        <strain evidence="6 7">CBW1107-2</strain>
    </source>
</reference>
<dbReference type="InterPro" id="IPR023214">
    <property type="entry name" value="HAD_sf"/>
</dbReference>
<evidence type="ECO:0000256" key="3">
    <source>
        <dbReference type="ARBA" id="ARBA00022801"/>
    </source>
</evidence>
<dbReference type="RefSeq" id="WP_368804038.1">
    <property type="nucleotide sequence ID" value="NZ_JAZHFV010000006.1"/>
</dbReference>
<keyword evidence="4" id="KW-0460">Magnesium</keyword>
<dbReference type="NCBIfam" id="TIGR00685">
    <property type="entry name" value="T6PP"/>
    <property type="match status" value="1"/>
</dbReference>
<accession>A0ABV3WWK6</accession>
<dbReference type="SUPFAM" id="SSF56784">
    <property type="entry name" value="HAD-like"/>
    <property type="match status" value="1"/>
</dbReference>
<dbReference type="InterPro" id="IPR036412">
    <property type="entry name" value="HAD-like_sf"/>
</dbReference>
<evidence type="ECO:0000313" key="6">
    <source>
        <dbReference type="EMBL" id="MEX4009068.1"/>
    </source>
</evidence>
<comment type="similarity">
    <text evidence="2 4">Belongs to the trehalose phosphatase family.</text>
</comment>
<sequence>MPEEDELDPYSTALFLDFDGTLVDIADRPDAVILRAEVRDALDLLHDALDGALAVVSGRPVSELDSFLAPLFLPVAGVHGLEVRHGTTDVQRHGYDSAALDRLVASARAFAADHPALLVETKAGSVAIHYRQEPELGEAVESFADDCAQAEPGVEILHGKMVAELRLGGRNKADAVSHFMERSPFAGRTPWFFGDDVTDEDGFRRVNELGGQSVRIGPGPTAARHSFESIGAFHRWLVRAAERAALAKTMEEDEVTGGNQARGTRPGIRPARTMGNVT</sequence>
<organism evidence="6 7">
    <name type="scientific">Neoaquamicrobium sediminum</name>
    <dbReference type="NCBI Taxonomy" id="1849104"/>
    <lineage>
        <taxon>Bacteria</taxon>
        <taxon>Pseudomonadati</taxon>
        <taxon>Pseudomonadota</taxon>
        <taxon>Alphaproteobacteria</taxon>
        <taxon>Hyphomicrobiales</taxon>
        <taxon>Phyllobacteriaceae</taxon>
        <taxon>Neoaquamicrobium</taxon>
    </lineage>
</organism>
<dbReference type="GO" id="GO:0004805">
    <property type="term" value="F:trehalose-phosphatase activity"/>
    <property type="evidence" value="ECO:0007669"/>
    <property type="project" value="UniProtKB-EC"/>
</dbReference>
<name>A0ABV3WWK6_9HYPH</name>
<evidence type="ECO:0000256" key="5">
    <source>
        <dbReference type="SAM" id="MobiDB-lite"/>
    </source>
</evidence>
<comment type="function">
    <text evidence="4">Removes the phosphate from trehalose 6-phosphate to produce free trehalose.</text>
</comment>